<dbReference type="InterPro" id="IPR011009">
    <property type="entry name" value="Kinase-like_dom_sf"/>
</dbReference>
<gene>
    <name evidence="6" type="ORF">SISSUDRAFT_1068008</name>
</gene>
<evidence type="ECO:0000256" key="4">
    <source>
        <dbReference type="SAM" id="MobiDB-lite"/>
    </source>
</evidence>
<keyword evidence="2" id="KW-0808">Transferase</keyword>
<evidence type="ECO:0000256" key="1">
    <source>
        <dbReference type="ARBA" id="ARBA00022527"/>
    </source>
</evidence>
<dbReference type="GO" id="GO:0004674">
    <property type="term" value="F:protein serine/threonine kinase activity"/>
    <property type="evidence" value="ECO:0007669"/>
    <property type="project" value="UniProtKB-KW"/>
</dbReference>
<keyword evidence="7" id="KW-1185">Reference proteome</keyword>
<dbReference type="Pfam" id="PF02816">
    <property type="entry name" value="Alpha_kinase"/>
    <property type="match status" value="1"/>
</dbReference>
<proteinExistence type="predicted"/>
<evidence type="ECO:0000313" key="6">
    <source>
        <dbReference type="EMBL" id="KZT31172.1"/>
    </source>
</evidence>
<evidence type="ECO:0000256" key="3">
    <source>
        <dbReference type="ARBA" id="ARBA00022777"/>
    </source>
</evidence>
<evidence type="ECO:0000313" key="7">
    <source>
        <dbReference type="Proteomes" id="UP000076798"/>
    </source>
</evidence>
<dbReference type="AlphaFoldDB" id="A0A165WHY5"/>
<reference evidence="6 7" key="1">
    <citation type="journal article" date="2016" name="Mol. Biol. Evol.">
        <title>Comparative Genomics of Early-Diverging Mushroom-Forming Fungi Provides Insights into the Origins of Lignocellulose Decay Capabilities.</title>
        <authorList>
            <person name="Nagy L.G."/>
            <person name="Riley R."/>
            <person name="Tritt A."/>
            <person name="Adam C."/>
            <person name="Daum C."/>
            <person name="Floudas D."/>
            <person name="Sun H."/>
            <person name="Yadav J.S."/>
            <person name="Pangilinan J."/>
            <person name="Larsson K.H."/>
            <person name="Matsuura K."/>
            <person name="Barry K."/>
            <person name="Labutti K."/>
            <person name="Kuo R."/>
            <person name="Ohm R.A."/>
            <person name="Bhattacharya S.S."/>
            <person name="Shirouzu T."/>
            <person name="Yoshinaga Y."/>
            <person name="Martin F.M."/>
            <person name="Grigoriev I.V."/>
            <person name="Hibbett D.S."/>
        </authorList>
    </citation>
    <scope>NUCLEOTIDE SEQUENCE [LARGE SCALE GENOMIC DNA]</scope>
    <source>
        <strain evidence="6 7">HHB10207 ss-3</strain>
    </source>
</reference>
<protein>
    <recommendedName>
        <fullName evidence="5">Alpha-type protein kinase domain-containing protein</fullName>
    </recommendedName>
</protein>
<dbReference type="SUPFAM" id="SSF56112">
    <property type="entry name" value="Protein kinase-like (PK-like)"/>
    <property type="match status" value="1"/>
</dbReference>
<dbReference type="OrthoDB" id="301415at2759"/>
<dbReference type="STRING" id="1314776.A0A165WHY5"/>
<keyword evidence="3" id="KW-0418">Kinase</keyword>
<organism evidence="6 7">
    <name type="scientific">Sistotremastrum suecicum HHB10207 ss-3</name>
    <dbReference type="NCBI Taxonomy" id="1314776"/>
    <lineage>
        <taxon>Eukaryota</taxon>
        <taxon>Fungi</taxon>
        <taxon>Dikarya</taxon>
        <taxon>Basidiomycota</taxon>
        <taxon>Agaricomycotina</taxon>
        <taxon>Agaricomycetes</taxon>
        <taxon>Sistotremastrales</taxon>
        <taxon>Sistotremastraceae</taxon>
        <taxon>Sistotremastrum</taxon>
    </lineage>
</organism>
<feature type="domain" description="Alpha-type protein kinase" evidence="5">
    <location>
        <begin position="1"/>
        <end position="58"/>
    </location>
</feature>
<evidence type="ECO:0000256" key="2">
    <source>
        <dbReference type="ARBA" id="ARBA00022679"/>
    </source>
</evidence>
<dbReference type="Gene3D" id="3.20.200.10">
    <property type="entry name" value="MHCK/EF2 kinase"/>
    <property type="match status" value="1"/>
</dbReference>
<name>A0A165WHY5_9AGAM</name>
<dbReference type="EMBL" id="KV428776">
    <property type="protein sequence ID" value="KZT31172.1"/>
    <property type="molecule type" value="Genomic_DNA"/>
</dbReference>
<feature type="region of interest" description="Disordered" evidence="4">
    <location>
        <begin position="61"/>
        <end position="87"/>
    </location>
</feature>
<dbReference type="Proteomes" id="UP000076798">
    <property type="component" value="Unassembled WGS sequence"/>
</dbReference>
<sequence>MSELVNGKAQSTEIIFDIMTHTPNMTSGVGDRGEEGIEAFLAQHQCQDLCRDLGLQLLNCEDDEGGSDSDRQDDVQPRRNPRRSAKK</sequence>
<accession>A0A165WHY5</accession>
<dbReference type="InterPro" id="IPR004166">
    <property type="entry name" value="a-kinase_dom"/>
</dbReference>
<dbReference type="PROSITE" id="PS51158">
    <property type="entry name" value="ALPHA_KINASE"/>
    <property type="match status" value="1"/>
</dbReference>
<keyword evidence="1" id="KW-0723">Serine/threonine-protein kinase</keyword>
<evidence type="ECO:0000259" key="5">
    <source>
        <dbReference type="PROSITE" id="PS51158"/>
    </source>
</evidence>
<dbReference type="GO" id="GO:0005524">
    <property type="term" value="F:ATP binding"/>
    <property type="evidence" value="ECO:0007669"/>
    <property type="project" value="InterPro"/>
</dbReference>
<feature type="compositionally biased region" description="Basic and acidic residues" evidence="4">
    <location>
        <begin position="68"/>
        <end position="77"/>
    </location>
</feature>